<dbReference type="SUPFAM" id="SSF52540">
    <property type="entry name" value="P-loop containing nucleoside triphosphate hydrolases"/>
    <property type="match status" value="1"/>
</dbReference>
<dbReference type="PANTHER" id="PTHR47969:SF33">
    <property type="entry name" value="KINESIN-LIKE PROTEIN"/>
    <property type="match status" value="1"/>
</dbReference>
<dbReference type="Gene3D" id="3.40.850.10">
    <property type="entry name" value="Kinesin motor domain"/>
    <property type="match status" value="1"/>
</dbReference>
<dbReference type="GO" id="GO:0003777">
    <property type="term" value="F:microtubule motor activity"/>
    <property type="evidence" value="ECO:0007669"/>
    <property type="project" value="InterPro"/>
</dbReference>
<dbReference type="GO" id="GO:0007018">
    <property type="term" value="P:microtubule-based movement"/>
    <property type="evidence" value="ECO:0007669"/>
    <property type="project" value="InterPro"/>
</dbReference>
<keyword evidence="6" id="KW-0493">Microtubule</keyword>
<evidence type="ECO:0000313" key="10">
    <source>
        <dbReference type="Proteomes" id="UP001142055"/>
    </source>
</evidence>
<dbReference type="InterPro" id="IPR027640">
    <property type="entry name" value="Kinesin-like_fam"/>
</dbReference>
<evidence type="ECO:0000256" key="4">
    <source>
        <dbReference type="ARBA" id="ARBA00023212"/>
    </source>
</evidence>
<dbReference type="AlphaFoldDB" id="A0A9Q0LXQ9"/>
<keyword evidence="10" id="KW-1185">Reference proteome</keyword>
<evidence type="ECO:0000256" key="7">
    <source>
        <dbReference type="SAM" id="MobiDB-lite"/>
    </source>
</evidence>
<dbReference type="GO" id="GO:0051231">
    <property type="term" value="P:spindle elongation"/>
    <property type="evidence" value="ECO:0007669"/>
    <property type="project" value="TreeGrafter"/>
</dbReference>
<reference evidence="9" key="1">
    <citation type="submission" date="2022-12" db="EMBL/GenBank/DDBJ databases">
        <title>Genome assemblies of Blomia tropicalis.</title>
        <authorList>
            <person name="Cui Y."/>
        </authorList>
    </citation>
    <scope>NUCLEOTIDE SEQUENCE</scope>
    <source>
        <tissue evidence="9">Adult mites</tissue>
    </source>
</reference>
<comment type="subcellular location">
    <subcellularLocation>
        <location evidence="1">Cytoplasm</location>
        <location evidence="1">Cytoskeleton</location>
    </subcellularLocation>
</comment>
<keyword evidence="2 5" id="KW-0547">Nucleotide-binding</keyword>
<evidence type="ECO:0000313" key="9">
    <source>
        <dbReference type="EMBL" id="KAJ6216438.1"/>
    </source>
</evidence>
<name>A0A9Q0LXQ9_BLOTA</name>
<comment type="similarity">
    <text evidence="5 6">Belongs to the TRAFAC class myosin-kinesin ATPase superfamily. Kinesin family.</text>
</comment>
<proteinExistence type="inferred from homology"/>
<feature type="region of interest" description="Disordered" evidence="7">
    <location>
        <begin position="1"/>
        <end position="21"/>
    </location>
</feature>
<feature type="region of interest" description="Disordered" evidence="7">
    <location>
        <begin position="42"/>
        <end position="72"/>
    </location>
</feature>
<evidence type="ECO:0000256" key="6">
    <source>
        <dbReference type="RuleBase" id="RU000394"/>
    </source>
</evidence>
<dbReference type="CDD" id="cd00106">
    <property type="entry name" value="KISc"/>
    <property type="match status" value="1"/>
</dbReference>
<dbReference type="InterPro" id="IPR027417">
    <property type="entry name" value="P-loop_NTPase"/>
</dbReference>
<dbReference type="PANTHER" id="PTHR47969">
    <property type="entry name" value="CHROMOSOME-ASSOCIATED KINESIN KIF4A-RELATED"/>
    <property type="match status" value="1"/>
</dbReference>
<comment type="caution">
    <text evidence="9">The sequence shown here is derived from an EMBL/GenBank/DDBJ whole genome shotgun (WGS) entry which is preliminary data.</text>
</comment>
<evidence type="ECO:0000256" key="5">
    <source>
        <dbReference type="PROSITE-ProRule" id="PRU00283"/>
    </source>
</evidence>
<feature type="domain" description="Kinesin motor" evidence="8">
    <location>
        <begin position="28"/>
        <end position="427"/>
    </location>
</feature>
<dbReference type="GO" id="GO:0005874">
    <property type="term" value="C:microtubule"/>
    <property type="evidence" value="ECO:0007669"/>
    <property type="project" value="UniProtKB-KW"/>
</dbReference>
<dbReference type="GO" id="GO:0008017">
    <property type="term" value="F:microtubule binding"/>
    <property type="evidence" value="ECO:0007669"/>
    <property type="project" value="InterPro"/>
</dbReference>
<feature type="compositionally biased region" description="Basic and acidic residues" evidence="7">
    <location>
        <begin position="676"/>
        <end position="691"/>
    </location>
</feature>
<dbReference type="PROSITE" id="PS50067">
    <property type="entry name" value="KINESIN_MOTOR_2"/>
    <property type="match status" value="1"/>
</dbReference>
<dbReference type="OMA" id="PKRRNGH"/>
<dbReference type="Pfam" id="PF00225">
    <property type="entry name" value="Kinesin"/>
    <property type="match status" value="1"/>
</dbReference>
<accession>A0A9Q0LXQ9</accession>
<dbReference type="SMART" id="SM00129">
    <property type="entry name" value="KISc"/>
    <property type="match status" value="1"/>
</dbReference>
<dbReference type="PROSITE" id="PS00411">
    <property type="entry name" value="KINESIN_MOTOR_1"/>
    <property type="match status" value="1"/>
</dbReference>
<keyword evidence="3 5" id="KW-0067">ATP-binding</keyword>
<keyword evidence="4" id="KW-0963">Cytoplasm</keyword>
<feature type="compositionally biased region" description="Polar residues" evidence="7">
    <location>
        <begin position="728"/>
        <end position="741"/>
    </location>
</feature>
<dbReference type="InterPro" id="IPR001752">
    <property type="entry name" value="Kinesin_motor_dom"/>
</dbReference>
<dbReference type="Proteomes" id="UP001142055">
    <property type="component" value="Chromosome 3"/>
</dbReference>
<evidence type="ECO:0000256" key="3">
    <source>
        <dbReference type="ARBA" id="ARBA00022840"/>
    </source>
</evidence>
<gene>
    <name evidence="9" type="ORF">RDWZM_007595</name>
</gene>
<evidence type="ECO:0000256" key="1">
    <source>
        <dbReference type="ARBA" id="ARBA00004245"/>
    </source>
</evidence>
<evidence type="ECO:0000259" key="8">
    <source>
        <dbReference type="PROSITE" id="PS50067"/>
    </source>
</evidence>
<dbReference type="InterPro" id="IPR036961">
    <property type="entry name" value="Kinesin_motor_dom_sf"/>
</dbReference>
<dbReference type="GO" id="GO:0005524">
    <property type="term" value="F:ATP binding"/>
    <property type="evidence" value="ECO:0007669"/>
    <property type="project" value="UniProtKB-UniRule"/>
</dbReference>
<dbReference type="PRINTS" id="PR00380">
    <property type="entry name" value="KINESINHEAVY"/>
</dbReference>
<sequence>MIGDQFDERDSSDSFAYGMGGNHGPDHSINVVIRVRPIISGQTSAQHAGKSIATKTNSKENGTTTNDPSTAISFQPPDRFKYVVQDVIASTVRPFAFNVVFEPEATQEEVFEHSGVKRLIDMALDGFACTVFAYGQTSTGKTYTLTGNAFQVCRNNFEKTEMERMETMSPNKRRHHTTPGSNCVNHQNLNSNNAKSIGIVQLSFAYLFEQIKRRKLRDKTLYVITVSYLEVYNEQVLDLLNPSPRSLNVRWAKDRGFYAENLFKVECEDIGDLEGVLEEGCKNRQVRGHSMNENSSRSHAVMTITLSSEMSDPEDPQGFIRKEGRLCLVDLAGSEKTKRTNSKGGTFVEANNINRSLLVLGNCIACLADPKRRNGHIPYRDSMLTKLLADSLAGNGMTLMIACVSPMKCDSQETISTLRYASRAKRVRMNPVVQMDPRELLILSLKREVRVLRVENNYLRQNYQIHHHQPPPAAAAAAITAVNGGQFAAGKFPFCLHFVLPMISLQLNENGTFDANSMLLSRMENMGPNGAIDKVDDKDGHLLNKYMHDNEVLRVENVQLNLQRHRLIRDHELVCKENERLMRKLNSLIGKSETSSGNRNRQLIGSAHLLTSLSSSASSPSLLSLVSPEDATTAVDESTTQVSHNVNNVSNHAIISTTTSSSNHHESRPQSVQQSKPKEEQNDLILVREKPNSTTNRIRHSNTRNSETEESNTLDLTIRGKSAVNGGRIQQQGNNVRQRKT</sequence>
<dbReference type="InterPro" id="IPR019821">
    <property type="entry name" value="Kinesin_motor_CS"/>
</dbReference>
<organism evidence="9 10">
    <name type="scientific">Blomia tropicalis</name>
    <name type="common">Mite</name>
    <dbReference type="NCBI Taxonomy" id="40697"/>
    <lineage>
        <taxon>Eukaryota</taxon>
        <taxon>Metazoa</taxon>
        <taxon>Ecdysozoa</taxon>
        <taxon>Arthropoda</taxon>
        <taxon>Chelicerata</taxon>
        <taxon>Arachnida</taxon>
        <taxon>Acari</taxon>
        <taxon>Acariformes</taxon>
        <taxon>Sarcoptiformes</taxon>
        <taxon>Astigmata</taxon>
        <taxon>Glycyphagoidea</taxon>
        <taxon>Echimyopodidae</taxon>
        <taxon>Blomia</taxon>
    </lineage>
</organism>
<feature type="binding site" evidence="5">
    <location>
        <begin position="135"/>
        <end position="142"/>
    </location>
    <ligand>
        <name>ATP</name>
        <dbReference type="ChEBI" id="CHEBI:30616"/>
    </ligand>
</feature>
<feature type="region of interest" description="Disordered" evidence="7">
    <location>
        <begin position="658"/>
        <end position="741"/>
    </location>
</feature>
<feature type="compositionally biased region" description="Basic and acidic residues" evidence="7">
    <location>
        <begin position="1"/>
        <end position="12"/>
    </location>
</feature>
<keyword evidence="5 6" id="KW-0505">Motor protein</keyword>
<evidence type="ECO:0000256" key="2">
    <source>
        <dbReference type="ARBA" id="ARBA00022741"/>
    </source>
</evidence>
<protein>
    <recommendedName>
        <fullName evidence="6">Kinesin-like protein</fullName>
    </recommendedName>
</protein>
<feature type="compositionally biased region" description="Polar residues" evidence="7">
    <location>
        <begin position="53"/>
        <end position="72"/>
    </location>
</feature>
<dbReference type="GO" id="GO:0005875">
    <property type="term" value="C:microtubule associated complex"/>
    <property type="evidence" value="ECO:0007669"/>
    <property type="project" value="TreeGrafter"/>
</dbReference>
<keyword evidence="4" id="KW-0206">Cytoskeleton</keyword>
<dbReference type="EMBL" id="JAPWDV010000003">
    <property type="protein sequence ID" value="KAJ6216438.1"/>
    <property type="molecule type" value="Genomic_DNA"/>
</dbReference>
<dbReference type="GO" id="GO:0007052">
    <property type="term" value="P:mitotic spindle organization"/>
    <property type="evidence" value="ECO:0007669"/>
    <property type="project" value="TreeGrafter"/>
</dbReference>